<feature type="transmembrane region" description="Helical" evidence="7">
    <location>
        <begin position="252"/>
        <end position="271"/>
    </location>
</feature>
<keyword evidence="11" id="KW-1185">Reference proteome</keyword>
<evidence type="ECO:0000256" key="7">
    <source>
        <dbReference type="SAM" id="Phobius"/>
    </source>
</evidence>
<keyword evidence="6 7" id="KW-0472">Membrane</keyword>
<dbReference type="PANTHER" id="PTHR24221">
    <property type="entry name" value="ATP-BINDING CASSETTE SUB-FAMILY B"/>
    <property type="match status" value="1"/>
</dbReference>
<evidence type="ECO:0000313" key="11">
    <source>
        <dbReference type="Proteomes" id="UP001605918"/>
    </source>
</evidence>
<evidence type="ECO:0000259" key="8">
    <source>
        <dbReference type="PROSITE" id="PS50893"/>
    </source>
</evidence>
<dbReference type="InterPro" id="IPR003593">
    <property type="entry name" value="AAA+_ATPase"/>
</dbReference>
<comment type="caution">
    <text evidence="10">The sequence shown here is derived from an EMBL/GenBank/DDBJ whole genome shotgun (WGS) entry which is preliminary data.</text>
</comment>
<dbReference type="SUPFAM" id="SSF52540">
    <property type="entry name" value="P-loop containing nucleoside triphosphate hydrolases"/>
    <property type="match status" value="1"/>
</dbReference>
<feature type="domain" description="ABC transmembrane type-1" evidence="9">
    <location>
        <begin position="26"/>
        <end position="309"/>
    </location>
</feature>
<accession>A0ABW7DF32</accession>
<organism evidence="10 11">
    <name type="scientific">Pseudomonas retamae</name>
    <dbReference type="NCBI Taxonomy" id="702110"/>
    <lineage>
        <taxon>Bacteria</taxon>
        <taxon>Pseudomonadati</taxon>
        <taxon>Pseudomonadota</taxon>
        <taxon>Gammaproteobacteria</taxon>
        <taxon>Pseudomonadales</taxon>
        <taxon>Pseudomonadaceae</taxon>
        <taxon>Pseudomonas</taxon>
    </lineage>
</organism>
<dbReference type="Gene3D" id="1.20.1560.10">
    <property type="entry name" value="ABC transporter type 1, transmembrane domain"/>
    <property type="match status" value="1"/>
</dbReference>
<dbReference type="RefSeq" id="WP_394507635.1">
    <property type="nucleotide sequence ID" value="NZ_JBIEIL010000010.1"/>
</dbReference>
<evidence type="ECO:0000256" key="1">
    <source>
        <dbReference type="ARBA" id="ARBA00004651"/>
    </source>
</evidence>
<feature type="transmembrane region" description="Helical" evidence="7">
    <location>
        <begin position="20"/>
        <end position="42"/>
    </location>
</feature>
<dbReference type="PROSITE" id="PS50893">
    <property type="entry name" value="ABC_TRANSPORTER_2"/>
    <property type="match status" value="1"/>
</dbReference>
<sequence>MNWLHQYIKIFKIISKNYRWFTASFVGISAIFLLCSALNSALPVILRNAANSIHESNSMQTQFLFFAASYSAIWTLSQVLSNIRGILSAWILAKCDTTIYETIINKIFQYPYKKQKKLDPGFVVADINRSASSFSMITIGVFWTITPIVVEIIIAISVLYTIMGSAYAFLFLLSSLVLICISIYVARSSSSIHRELFEADAKLSSYTVERLGRTYDITLNSTQLKECHSGKNFFNNYVKTIRKANLHMGIRIAAQGLAIGIVLAFFVILSGVDYRLTFTSGDFIMITGYITMFTMQLHLMAGTLINLQGNLVSLDDGVKYIEEKTNISHFPRTSPTGQGFVLRDLSLTKENNVIFSRINYQFKQGVNIISGSSGAGKTTLINTLLGLEDNYTGAVHYRGHLINETMSEFILSEVSVAPQQPILIAGTFKDNLLYGAKNVSSQKLRWVIELLGFSEDDSETERLLDTVIGAANSELSGGEKQRIAIGRAILRDKHTLILDEPTSSLDEITAHKIIDWLAANIPCLIIVTHDAGLKKKYGVAIELSEHYPQST</sequence>
<dbReference type="GO" id="GO:0005524">
    <property type="term" value="F:ATP binding"/>
    <property type="evidence" value="ECO:0007669"/>
    <property type="project" value="UniProtKB-KW"/>
</dbReference>
<feature type="transmembrane region" description="Helical" evidence="7">
    <location>
        <begin position="166"/>
        <end position="186"/>
    </location>
</feature>
<feature type="domain" description="ABC transporter" evidence="8">
    <location>
        <begin position="340"/>
        <end position="551"/>
    </location>
</feature>
<proteinExistence type="predicted"/>
<dbReference type="InterPro" id="IPR011527">
    <property type="entry name" value="ABC1_TM_dom"/>
</dbReference>
<dbReference type="InterPro" id="IPR036640">
    <property type="entry name" value="ABC1_TM_sf"/>
</dbReference>
<dbReference type="InterPro" id="IPR039421">
    <property type="entry name" value="Type_1_exporter"/>
</dbReference>
<dbReference type="PROSITE" id="PS50929">
    <property type="entry name" value="ABC_TM1F"/>
    <property type="match status" value="1"/>
</dbReference>
<dbReference type="SMART" id="SM00382">
    <property type="entry name" value="AAA"/>
    <property type="match status" value="1"/>
</dbReference>
<protein>
    <submittedName>
        <fullName evidence="10">ATP-binding cassette domain-containing protein</fullName>
    </submittedName>
</protein>
<evidence type="ECO:0000256" key="6">
    <source>
        <dbReference type="ARBA" id="ARBA00023136"/>
    </source>
</evidence>
<keyword evidence="4 10" id="KW-0067">ATP-binding</keyword>
<evidence type="ECO:0000256" key="5">
    <source>
        <dbReference type="ARBA" id="ARBA00022989"/>
    </source>
</evidence>
<evidence type="ECO:0000256" key="3">
    <source>
        <dbReference type="ARBA" id="ARBA00022741"/>
    </source>
</evidence>
<feature type="transmembrane region" description="Helical" evidence="7">
    <location>
        <begin position="62"/>
        <end position="80"/>
    </location>
</feature>
<dbReference type="SUPFAM" id="SSF90123">
    <property type="entry name" value="ABC transporter transmembrane region"/>
    <property type="match status" value="1"/>
</dbReference>
<dbReference type="Gene3D" id="3.40.50.300">
    <property type="entry name" value="P-loop containing nucleotide triphosphate hydrolases"/>
    <property type="match status" value="1"/>
</dbReference>
<evidence type="ECO:0000259" key="9">
    <source>
        <dbReference type="PROSITE" id="PS50929"/>
    </source>
</evidence>
<dbReference type="PROSITE" id="PS00211">
    <property type="entry name" value="ABC_TRANSPORTER_1"/>
    <property type="match status" value="1"/>
</dbReference>
<keyword evidence="5 7" id="KW-1133">Transmembrane helix</keyword>
<name>A0ABW7DF32_9PSED</name>
<dbReference type="InterPro" id="IPR017871">
    <property type="entry name" value="ABC_transporter-like_CS"/>
</dbReference>
<dbReference type="InterPro" id="IPR003439">
    <property type="entry name" value="ABC_transporter-like_ATP-bd"/>
</dbReference>
<dbReference type="Pfam" id="PF00664">
    <property type="entry name" value="ABC_membrane"/>
    <property type="match status" value="1"/>
</dbReference>
<dbReference type="Pfam" id="PF00005">
    <property type="entry name" value="ABC_tran"/>
    <property type="match status" value="1"/>
</dbReference>
<dbReference type="InterPro" id="IPR027417">
    <property type="entry name" value="P-loop_NTPase"/>
</dbReference>
<gene>
    <name evidence="10" type="ORF">ACGSLL_19880</name>
</gene>
<feature type="transmembrane region" description="Helical" evidence="7">
    <location>
        <begin position="137"/>
        <end position="160"/>
    </location>
</feature>
<dbReference type="PANTHER" id="PTHR24221:SF654">
    <property type="entry name" value="ATP-BINDING CASSETTE SUB-FAMILY B MEMBER 6"/>
    <property type="match status" value="1"/>
</dbReference>
<dbReference type="EMBL" id="JBIEIL010000010">
    <property type="protein sequence ID" value="MFG6206625.1"/>
    <property type="molecule type" value="Genomic_DNA"/>
</dbReference>
<evidence type="ECO:0000256" key="2">
    <source>
        <dbReference type="ARBA" id="ARBA00022692"/>
    </source>
</evidence>
<comment type="subcellular location">
    <subcellularLocation>
        <location evidence="1">Cell membrane</location>
        <topology evidence="1">Multi-pass membrane protein</topology>
    </subcellularLocation>
</comment>
<evidence type="ECO:0000313" key="10">
    <source>
        <dbReference type="EMBL" id="MFG6206625.1"/>
    </source>
</evidence>
<dbReference type="Proteomes" id="UP001605918">
    <property type="component" value="Unassembled WGS sequence"/>
</dbReference>
<reference evidence="10 11" key="1">
    <citation type="submission" date="2024-10" db="EMBL/GenBank/DDBJ databases">
        <title>Whole genome of Pseudomonas sp Strain RB5.</title>
        <authorList>
            <person name="Selami N."/>
        </authorList>
    </citation>
    <scope>NUCLEOTIDE SEQUENCE [LARGE SCALE GENOMIC DNA]</scope>
    <source>
        <strain evidence="10 11">RB5</strain>
    </source>
</reference>
<keyword evidence="3" id="KW-0547">Nucleotide-binding</keyword>
<keyword evidence="2 7" id="KW-0812">Transmembrane</keyword>
<feature type="transmembrane region" description="Helical" evidence="7">
    <location>
        <begin position="283"/>
        <end position="305"/>
    </location>
</feature>
<evidence type="ECO:0000256" key="4">
    <source>
        <dbReference type="ARBA" id="ARBA00022840"/>
    </source>
</evidence>